<feature type="transmembrane region" description="Helical" evidence="13">
    <location>
        <begin position="240"/>
        <end position="268"/>
    </location>
</feature>
<accession>A0A4X1VBV4</accession>
<dbReference type="Proteomes" id="UP000314985">
    <property type="component" value="Chromosome 14"/>
</dbReference>
<sequence length="355" mass="40989">MICLGERSWFVLRREAHCQRILFPLSCFLIKQRMVTDREREVTMEVKNETTIQEFILEGFPAVQRLGSLLFLVHLLAYLASMTGNMVIIIITWVDRRLQTPMYILLSTFSFCECCFITTVIPKLLSIFLSGRQTIPFTACLVQAFLFLFLGAVIFFLMAVMSLDRYLAICKPLHYPSIMNLRVSFLLVFFCYTLSFIFFTCLMLKVSQLWFCGPNVISHFFCDLGSLIHLSCSDTRSVEIYFFFLTSFVLLLSLFITIIVYSNIIVTVMGLPSAKERQKAFSTCSSHLIVLFLMYGSCVFIYLKPKQTNRLDSNREAALVNTVVTPLLNPVIYTLRNKQVHQALRDTVSRKRLQK</sequence>
<evidence type="ECO:0000256" key="6">
    <source>
        <dbReference type="ARBA" id="ARBA00022725"/>
    </source>
</evidence>
<protein>
    <recommendedName>
        <fullName evidence="14">G-protein coupled receptors family 1 profile domain-containing protein</fullName>
    </recommendedName>
</protein>
<feature type="transmembrane region" description="Helical" evidence="13">
    <location>
        <begin position="103"/>
        <end position="125"/>
    </location>
</feature>
<dbReference type="Ensembl" id="ENSSSCT00070046049.1">
    <property type="protein sequence ID" value="ENSSSCP00070038831.1"/>
    <property type="gene ID" value="ENSSSCG00070023128.1"/>
</dbReference>
<feature type="transmembrane region" description="Helical" evidence="13">
    <location>
        <begin position="69"/>
        <end position="91"/>
    </location>
</feature>
<dbReference type="PANTHER" id="PTHR26454:SF31">
    <property type="entry name" value="OLFACTORY RECEPTOR 214"/>
    <property type="match status" value="1"/>
</dbReference>
<dbReference type="CDD" id="cd15912">
    <property type="entry name" value="7tmA_OR6C-like"/>
    <property type="match status" value="1"/>
</dbReference>
<keyword evidence="4" id="KW-0716">Sensory transduction</keyword>
<keyword evidence="3" id="KW-1003">Cell membrane</keyword>
<dbReference type="GO" id="GO:0005886">
    <property type="term" value="C:plasma membrane"/>
    <property type="evidence" value="ECO:0007669"/>
    <property type="project" value="UniProtKB-SubCell"/>
</dbReference>
<evidence type="ECO:0000256" key="8">
    <source>
        <dbReference type="ARBA" id="ARBA00023040"/>
    </source>
</evidence>
<dbReference type="AlphaFoldDB" id="A0A4X1VBV4"/>
<evidence type="ECO:0000256" key="9">
    <source>
        <dbReference type="ARBA" id="ARBA00023136"/>
    </source>
</evidence>
<evidence type="ECO:0000259" key="14">
    <source>
        <dbReference type="PROSITE" id="PS50262"/>
    </source>
</evidence>
<dbReference type="Pfam" id="PF13853">
    <property type="entry name" value="7tm_4"/>
    <property type="match status" value="1"/>
</dbReference>
<evidence type="ECO:0000256" key="5">
    <source>
        <dbReference type="ARBA" id="ARBA00022692"/>
    </source>
</evidence>
<organism evidence="15 16">
    <name type="scientific">Sus scrofa</name>
    <name type="common">Pig</name>
    <dbReference type="NCBI Taxonomy" id="9823"/>
    <lineage>
        <taxon>Eukaryota</taxon>
        <taxon>Metazoa</taxon>
        <taxon>Chordata</taxon>
        <taxon>Craniata</taxon>
        <taxon>Vertebrata</taxon>
        <taxon>Euteleostomi</taxon>
        <taxon>Mammalia</taxon>
        <taxon>Eutheria</taxon>
        <taxon>Laurasiatheria</taxon>
        <taxon>Artiodactyla</taxon>
        <taxon>Suina</taxon>
        <taxon>Suidae</taxon>
        <taxon>Sus</taxon>
    </lineage>
</organism>
<dbReference type="GO" id="GO:0004984">
    <property type="term" value="F:olfactory receptor activity"/>
    <property type="evidence" value="ECO:0007669"/>
    <property type="project" value="InterPro"/>
</dbReference>
<reference evidence="15 16" key="1">
    <citation type="submission" date="2017-08" db="EMBL/GenBank/DDBJ databases">
        <title>USMARCv1.0.</title>
        <authorList>
            <person name="Hannum G.I."/>
            <person name="Koren S."/>
            <person name="Schroeder S.G."/>
            <person name="Chin S.C."/>
            <person name="Nonneman D.J."/>
            <person name="Becker S.A."/>
            <person name="Rosen B.D."/>
            <person name="Bickhart D.M."/>
            <person name="Putnam N.H."/>
            <person name="Green R.E."/>
            <person name="Tuggle C.K."/>
            <person name="Liu H."/>
            <person name="Rohrer G.A."/>
            <person name="Warr A."/>
            <person name="Hall R."/>
            <person name="Kim K."/>
            <person name="Hume D.A."/>
            <person name="Talbot R."/>
            <person name="Chow W."/>
            <person name="Howe K."/>
            <person name="Schwartz A.S."/>
            <person name="Watson M."/>
            <person name="Archibald A.L."/>
            <person name="Phillippy A.M."/>
            <person name="Smith T.P.L."/>
        </authorList>
    </citation>
    <scope>NUCLEOTIDE SEQUENCE [LARGE SCALE GENOMIC DNA]</scope>
</reference>
<evidence type="ECO:0000313" key="15">
    <source>
        <dbReference type="Ensembl" id="ENSSSCP00070038831.1"/>
    </source>
</evidence>
<dbReference type="PRINTS" id="PR00245">
    <property type="entry name" value="OLFACTORYR"/>
</dbReference>
<dbReference type="InterPro" id="IPR000725">
    <property type="entry name" value="Olfact_rcpt"/>
</dbReference>
<evidence type="ECO:0000256" key="10">
    <source>
        <dbReference type="ARBA" id="ARBA00023170"/>
    </source>
</evidence>
<dbReference type="InterPro" id="IPR047132">
    <property type="entry name" value="Olfact_rcpt_6C-like"/>
</dbReference>
<keyword evidence="7 13" id="KW-1133">Transmembrane helix</keyword>
<evidence type="ECO:0000256" key="4">
    <source>
        <dbReference type="ARBA" id="ARBA00022606"/>
    </source>
</evidence>
<dbReference type="PROSITE" id="PS50262">
    <property type="entry name" value="G_PROTEIN_RECEP_F1_2"/>
    <property type="match status" value="1"/>
</dbReference>
<feature type="transmembrane region" description="Helical" evidence="13">
    <location>
        <begin position="137"/>
        <end position="163"/>
    </location>
</feature>
<evidence type="ECO:0000256" key="1">
    <source>
        <dbReference type="ARBA" id="ARBA00003929"/>
    </source>
</evidence>
<dbReference type="GO" id="GO:0004930">
    <property type="term" value="F:G protein-coupled receptor activity"/>
    <property type="evidence" value="ECO:0007669"/>
    <property type="project" value="UniProtKB-KW"/>
</dbReference>
<feature type="transmembrane region" description="Helical" evidence="13">
    <location>
        <begin position="280"/>
        <end position="303"/>
    </location>
</feature>
<feature type="domain" description="G-protein coupled receptors family 1 profile" evidence="14">
    <location>
        <begin position="84"/>
        <end position="333"/>
    </location>
</feature>
<evidence type="ECO:0000256" key="7">
    <source>
        <dbReference type="ARBA" id="ARBA00022989"/>
    </source>
</evidence>
<evidence type="ECO:0000256" key="13">
    <source>
        <dbReference type="SAM" id="Phobius"/>
    </source>
</evidence>
<dbReference type="PANTHER" id="PTHR26454">
    <property type="entry name" value="OLFACTORY RECEPTOR"/>
    <property type="match status" value="1"/>
</dbReference>
<dbReference type="PRINTS" id="PR00237">
    <property type="entry name" value="GPCRRHODOPSN"/>
</dbReference>
<keyword evidence="6" id="KW-0552">Olfaction</keyword>
<feature type="transmembrane region" description="Helical" evidence="13">
    <location>
        <begin position="183"/>
        <end position="202"/>
    </location>
</feature>
<comment type="function">
    <text evidence="1">Putative odorant or sperm cell receptor.</text>
</comment>
<evidence type="ECO:0000256" key="11">
    <source>
        <dbReference type="ARBA" id="ARBA00023180"/>
    </source>
</evidence>
<keyword evidence="9 13" id="KW-0472">Membrane</keyword>
<keyword evidence="5 13" id="KW-0812">Transmembrane</keyword>
<keyword evidence="11" id="KW-0325">Glycoprotein</keyword>
<keyword evidence="8" id="KW-0297">G-protein coupled receptor</keyword>
<evidence type="ECO:0000256" key="12">
    <source>
        <dbReference type="ARBA" id="ARBA00023224"/>
    </source>
</evidence>
<dbReference type="FunFam" id="1.20.1070.10:FF:000010">
    <property type="entry name" value="Olfactory receptor"/>
    <property type="match status" value="1"/>
</dbReference>
<evidence type="ECO:0000313" key="16">
    <source>
        <dbReference type="Proteomes" id="UP000314985"/>
    </source>
</evidence>
<dbReference type="Proteomes" id="UP000694727">
    <property type="component" value="Unplaced"/>
</dbReference>
<name>A0A4X1VBV4_PIG</name>
<keyword evidence="10" id="KW-0675">Receptor</keyword>
<dbReference type="Gene3D" id="1.20.1070.10">
    <property type="entry name" value="Rhodopsin 7-helix transmembrane proteins"/>
    <property type="match status" value="1"/>
</dbReference>
<dbReference type="InterPro" id="IPR000276">
    <property type="entry name" value="GPCR_Rhodpsn"/>
</dbReference>
<dbReference type="SUPFAM" id="SSF81321">
    <property type="entry name" value="Family A G protein-coupled receptor-like"/>
    <property type="match status" value="1"/>
</dbReference>
<comment type="subcellular location">
    <subcellularLocation>
        <location evidence="2">Cell membrane</location>
        <topology evidence="2">Multi-pass membrane protein</topology>
    </subcellularLocation>
</comment>
<proteinExistence type="predicted"/>
<evidence type="ECO:0000256" key="3">
    <source>
        <dbReference type="ARBA" id="ARBA00022475"/>
    </source>
</evidence>
<keyword evidence="12" id="KW-0807">Transducer</keyword>
<reference evidence="15" key="2">
    <citation type="submission" date="2025-05" db="UniProtKB">
        <authorList>
            <consortium name="Ensembl"/>
        </authorList>
    </citation>
    <scope>IDENTIFICATION</scope>
</reference>
<evidence type="ECO:0000256" key="2">
    <source>
        <dbReference type="ARBA" id="ARBA00004651"/>
    </source>
</evidence>
<dbReference type="InterPro" id="IPR017452">
    <property type="entry name" value="GPCR_Rhodpsn_7TM"/>
</dbReference>
<dbReference type="Ensembl" id="ENSSSCT00025097479.1">
    <property type="protein sequence ID" value="ENSSSCP00025042802.1"/>
    <property type="gene ID" value="ENSSSCG00025071004.1"/>
</dbReference>